<dbReference type="InterPro" id="IPR014716">
    <property type="entry name" value="Fibrinogen_a/b/g_C_1"/>
</dbReference>
<dbReference type="NCBIfam" id="NF040941">
    <property type="entry name" value="GGGWT_bact"/>
    <property type="match status" value="1"/>
</dbReference>
<dbReference type="AlphaFoldDB" id="A0A1S3H892"/>
<dbReference type="FunFam" id="3.90.215.10:FF:000001">
    <property type="entry name" value="Tenascin isoform 1"/>
    <property type="match status" value="1"/>
</dbReference>
<feature type="domain" description="Fibrinogen C-terminal" evidence="2">
    <location>
        <begin position="4"/>
        <end position="224"/>
    </location>
</feature>
<dbReference type="InParanoid" id="A0A1S3H892"/>
<organism evidence="3 4">
    <name type="scientific">Lingula anatina</name>
    <name type="common">Brachiopod</name>
    <name type="synonym">Lingula unguis</name>
    <dbReference type="NCBI Taxonomy" id="7574"/>
    <lineage>
        <taxon>Eukaryota</taxon>
        <taxon>Metazoa</taxon>
        <taxon>Spiralia</taxon>
        <taxon>Lophotrochozoa</taxon>
        <taxon>Brachiopoda</taxon>
        <taxon>Linguliformea</taxon>
        <taxon>Lingulata</taxon>
        <taxon>Lingulida</taxon>
        <taxon>Linguloidea</taxon>
        <taxon>Lingulidae</taxon>
        <taxon>Lingula</taxon>
    </lineage>
</organism>
<dbReference type="GO" id="GO:0005615">
    <property type="term" value="C:extracellular space"/>
    <property type="evidence" value="ECO:0007669"/>
    <property type="project" value="TreeGrafter"/>
</dbReference>
<dbReference type="RefSeq" id="XP_013381706.1">
    <property type="nucleotide sequence ID" value="XM_013526252.1"/>
</dbReference>
<accession>A0A1S3H892</accession>
<dbReference type="SMART" id="SM00186">
    <property type="entry name" value="FBG"/>
    <property type="match status" value="1"/>
</dbReference>
<dbReference type="Pfam" id="PF00147">
    <property type="entry name" value="Fibrinogen_C"/>
    <property type="match status" value="1"/>
</dbReference>
<dbReference type="Proteomes" id="UP000085678">
    <property type="component" value="Unplaced"/>
</dbReference>
<dbReference type="Gene3D" id="3.90.215.10">
    <property type="entry name" value="Gamma Fibrinogen, chain A, domain 1"/>
    <property type="match status" value="1"/>
</dbReference>
<dbReference type="KEGG" id="lak:106152608"/>
<keyword evidence="3" id="KW-1185">Reference proteome</keyword>
<gene>
    <name evidence="4" type="primary">LOC106152608</name>
</gene>
<protein>
    <submittedName>
        <fullName evidence="4">Ryncolin-1</fullName>
    </submittedName>
</protein>
<dbReference type="OrthoDB" id="6114955at2759"/>
<evidence type="ECO:0000313" key="4">
    <source>
        <dbReference type="RefSeq" id="XP_013381706.1"/>
    </source>
</evidence>
<keyword evidence="1" id="KW-1015">Disulfide bond</keyword>
<dbReference type="CDD" id="cd00087">
    <property type="entry name" value="FReD"/>
    <property type="match status" value="1"/>
</dbReference>
<dbReference type="PANTHER" id="PTHR19143">
    <property type="entry name" value="FIBRINOGEN/TENASCIN/ANGIOPOEITIN"/>
    <property type="match status" value="1"/>
</dbReference>
<dbReference type="PANTHER" id="PTHR19143:SF458">
    <property type="entry name" value="FIBRINOGEN C-TERMINAL DOMAIN-CONTAINING PROTEIN-RELATED"/>
    <property type="match status" value="1"/>
</dbReference>
<dbReference type="PROSITE" id="PS51406">
    <property type="entry name" value="FIBRINOGEN_C_2"/>
    <property type="match status" value="1"/>
</dbReference>
<sequence>MMAGKQGAKGQDCAELYQNGIKLSGVYTITPNVTAGRAFEVYCDMETDGGGWTVFQKRVDGTVDFYRGWEAYKHGFGNLNSEFWLGNDLIYLMTNDRRYELRVDMEDVTGTKTYALYNFFAIESEKTNYKLKLGAYTGNAGDSLSRHNGYPFSTKDKENDSYSGGHCAQLYKGAWWYENCHSSNLNGLYHLGPHTSYADGINWYSFKGYYHSLKRTAMKIRPIGFNAGSVVIG</sequence>
<evidence type="ECO:0000256" key="1">
    <source>
        <dbReference type="ARBA" id="ARBA00023157"/>
    </source>
</evidence>
<evidence type="ECO:0000259" key="2">
    <source>
        <dbReference type="PROSITE" id="PS51406"/>
    </source>
</evidence>
<dbReference type="InterPro" id="IPR050373">
    <property type="entry name" value="Fibrinogen_C-term_domain"/>
</dbReference>
<dbReference type="InterPro" id="IPR036056">
    <property type="entry name" value="Fibrinogen-like_C"/>
</dbReference>
<dbReference type="PROSITE" id="PS00514">
    <property type="entry name" value="FIBRINOGEN_C_1"/>
    <property type="match status" value="1"/>
</dbReference>
<dbReference type="InterPro" id="IPR002181">
    <property type="entry name" value="Fibrinogen_a/b/g_C_dom"/>
</dbReference>
<dbReference type="STRING" id="7574.A0A1S3H892"/>
<dbReference type="FunCoup" id="A0A1S3H892">
    <property type="interactions" value="42"/>
</dbReference>
<name>A0A1S3H892_LINAN</name>
<dbReference type="SUPFAM" id="SSF56496">
    <property type="entry name" value="Fibrinogen C-terminal domain-like"/>
    <property type="match status" value="1"/>
</dbReference>
<evidence type="ECO:0000313" key="3">
    <source>
        <dbReference type="Proteomes" id="UP000085678"/>
    </source>
</evidence>
<reference evidence="4" key="1">
    <citation type="submission" date="2025-08" db="UniProtKB">
        <authorList>
            <consortium name="RefSeq"/>
        </authorList>
    </citation>
    <scope>IDENTIFICATION</scope>
    <source>
        <tissue evidence="4">Gonads</tissue>
    </source>
</reference>
<dbReference type="GeneID" id="106152608"/>
<proteinExistence type="predicted"/>
<dbReference type="InterPro" id="IPR020837">
    <property type="entry name" value="Fibrinogen_CS"/>
</dbReference>